<dbReference type="OrthoDB" id="433474at2759"/>
<dbReference type="Gene3D" id="3.40.50.1820">
    <property type="entry name" value="alpha/beta hydrolase"/>
    <property type="match status" value="1"/>
</dbReference>
<feature type="domain" description="BD-FAE-like" evidence="2">
    <location>
        <begin position="91"/>
        <end position="188"/>
    </location>
</feature>
<accession>A0A8B7ZMJ4</accession>
<dbReference type="InterPro" id="IPR050300">
    <property type="entry name" value="GDXG_lipolytic_enzyme"/>
</dbReference>
<dbReference type="KEGG" id="aplc:110987668"/>
<dbReference type="Proteomes" id="UP000694845">
    <property type="component" value="Unplaced"/>
</dbReference>
<evidence type="ECO:0000313" key="4">
    <source>
        <dbReference type="RefSeq" id="XP_022106282.1"/>
    </source>
</evidence>
<sequence length="322" mass="36095">MTSVIGFIVGNKQVITQELHKFVIMAVEWKQLSRQDLDECVSPSKWSNRCGLFADVVEYFVATIAKETESMRKTFAHELDVRYGEGQFQRLDLYLPEHQTADSPVLLCIHGGYWQASSKDDCGVLAWQSIRHGAVSAVVNYTLAPTGTLPQMVNDIERALVFLAKKFPKARGFYICGHSAGGHLGAMMLSVDWSVKYGLPEDFIKGACLMSGVFDVRPLVKSYVNEPLHLTENEADQVSPINSTNLSKAVRLSPHCKIINVYGEHDPPIFKQMSKDYTRKLANGGIDATYEEIPGMDHFELVERLVDPEYSLTKMLLQLMSL</sequence>
<dbReference type="InterPro" id="IPR049492">
    <property type="entry name" value="BD-FAE-like_dom"/>
</dbReference>
<dbReference type="GeneID" id="110987668"/>
<gene>
    <name evidence="4" type="primary">LOC110987668</name>
</gene>
<dbReference type="GO" id="GO:0004061">
    <property type="term" value="F:arylformamidase activity"/>
    <property type="evidence" value="ECO:0007669"/>
    <property type="project" value="TreeGrafter"/>
</dbReference>
<dbReference type="SUPFAM" id="SSF53474">
    <property type="entry name" value="alpha/beta-Hydrolases"/>
    <property type="match status" value="1"/>
</dbReference>
<keyword evidence="3" id="KW-1185">Reference proteome</keyword>
<proteinExistence type="predicted"/>
<dbReference type="PANTHER" id="PTHR48081">
    <property type="entry name" value="AB HYDROLASE SUPERFAMILY PROTEIN C4A8.06C"/>
    <property type="match status" value="1"/>
</dbReference>
<protein>
    <submittedName>
        <fullName evidence="4">Kynurenine formamidase-like isoform X1</fullName>
    </submittedName>
</protein>
<keyword evidence="1" id="KW-0378">Hydrolase</keyword>
<dbReference type="RefSeq" id="XP_022106282.1">
    <property type="nucleotide sequence ID" value="XM_022250590.1"/>
</dbReference>
<reference evidence="4" key="1">
    <citation type="submission" date="2025-08" db="UniProtKB">
        <authorList>
            <consortium name="RefSeq"/>
        </authorList>
    </citation>
    <scope>IDENTIFICATION</scope>
</reference>
<dbReference type="PANTHER" id="PTHR48081:SF33">
    <property type="entry name" value="KYNURENINE FORMAMIDASE"/>
    <property type="match status" value="1"/>
</dbReference>
<dbReference type="InterPro" id="IPR029058">
    <property type="entry name" value="AB_hydrolase_fold"/>
</dbReference>
<dbReference type="Pfam" id="PF20434">
    <property type="entry name" value="BD-FAE"/>
    <property type="match status" value="1"/>
</dbReference>
<evidence type="ECO:0000256" key="1">
    <source>
        <dbReference type="ARBA" id="ARBA00022801"/>
    </source>
</evidence>
<dbReference type="AlphaFoldDB" id="A0A8B7ZMJ4"/>
<evidence type="ECO:0000313" key="3">
    <source>
        <dbReference type="Proteomes" id="UP000694845"/>
    </source>
</evidence>
<organism evidence="3 4">
    <name type="scientific">Acanthaster planci</name>
    <name type="common">Crown-of-thorns starfish</name>
    <dbReference type="NCBI Taxonomy" id="133434"/>
    <lineage>
        <taxon>Eukaryota</taxon>
        <taxon>Metazoa</taxon>
        <taxon>Echinodermata</taxon>
        <taxon>Eleutherozoa</taxon>
        <taxon>Asterozoa</taxon>
        <taxon>Asteroidea</taxon>
        <taxon>Valvatacea</taxon>
        <taxon>Valvatida</taxon>
        <taxon>Acanthasteridae</taxon>
        <taxon>Acanthaster</taxon>
    </lineage>
</organism>
<name>A0A8B7ZMJ4_ACAPL</name>
<evidence type="ECO:0000259" key="2">
    <source>
        <dbReference type="Pfam" id="PF20434"/>
    </source>
</evidence>